<organism evidence="7 8">
    <name type="scientific">Pleomorphomonas diazotrophica</name>
    <dbReference type="NCBI Taxonomy" id="1166257"/>
    <lineage>
        <taxon>Bacteria</taxon>
        <taxon>Pseudomonadati</taxon>
        <taxon>Pseudomonadota</taxon>
        <taxon>Alphaproteobacteria</taxon>
        <taxon>Hyphomicrobiales</taxon>
        <taxon>Pleomorphomonadaceae</taxon>
        <taxon>Pleomorphomonas</taxon>
    </lineage>
</organism>
<keyword evidence="3 4" id="KW-0129">CBS domain</keyword>
<gene>
    <name evidence="7" type="ORF">CXZ10_09195</name>
</gene>
<dbReference type="InterPro" id="IPR016169">
    <property type="entry name" value="FAD-bd_PCMH_sub2"/>
</dbReference>
<feature type="compositionally biased region" description="Polar residues" evidence="5">
    <location>
        <begin position="7"/>
        <end position="16"/>
    </location>
</feature>
<dbReference type="PROSITE" id="PS51371">
    <property type="entry name" value="CBS"/>
    <property type="match status" value="2"/>
</dbReference>
<dbReference type="Pfam" id="PF03471">
    <property type="entry name" value="CorC_HlyC"/>
    <property type="match status" value="1"/>
</dbReference>
<dbReference type="Proteomes" id="UP000233491">
    <property type="component" value="Unassembled WGS sequence"/>
</dbReference>
<name>A0A1I4T684_9HYPH</name>
<evidence type="ECO:0000256" key="4">
    <source>
        <dbReference type="PROSITE-ProRule" id="PRU00703"/>
    </source>
</evidence>
<evidence type="ECO:0000256" key="1">
    <source>
        <dbReference type="ARBA" id="ARBA00006446"/>
    </source>
</evidence>
<dbReference type="GO" id="GO:0050660">
    <property type="term" value="F:flavin adenine dinucleotide binding"/>
    <property type="evidence" value="ECO:0007669"/>
    <property type="project" value="InterPro"/>
</dbReference>
<dbReference type="SMART" id="SM01091">
    <property type="entry name" value="CorC_HlyC"/>
    <property type="match status" value="1"/>
</dbReference>
<dbReference type="InterPro" id="IPR036318">
    <property type="entry name" value="FAD-bd_PCMH-like_sf"/>
</dbReference>
<dbReference type="Gene3D" id="3.30.465.10">
    <property type="match status" value="1"/>
</dbReference>
<keyword evidence="8" id="KW-1185">Reference proteome</keyword>
<feature type="domain" description="CBS" evidence="6">
    <location>
        <begin position="177"/>
        <end position="234"/>
    </location>
</feature>
<dbReference type="AlphaFoldDB" id="A0A1I4T684"/>
<accession>A0A1I4T684</accession>
<evidence type="ECO:0000256" key="2">
    <source>
        <dbReference type="ARBA" id="ARBA00022737"/>
    </source>
</evidence>
<dbReference type="RefSeq" id="WP_101288844.1">
    <property type="nucleotide sequence ID" value="NZ_FOUQ01000005.1"/>
</dbReference>
<dbReference type="GO" id="GO:0005886">
    <property type="term" value="C:plasma membrane"/>
    <property type="evidence" value="ECO:0007669"/>
    <property type="project" value="TreeGrafter"/>
</dbReference>
<dbReference type="InterPro" id="IPR046342">
    <property type="entry name" value="CBS_dom_sf"/>
</dbReference>
<dbReference type="SUPFAM" id="SSF54631">
    <property type="entry name" value="CBS-domain pair"/>
    <property type="match status" value="1"/>
</dbReference>
<dbReference type="SMART" id="SM00116">
    <property type="entry name" value="CBS"/>
    <property type="match status" value="2"/>
</dbReference>
<keyword evidence="2" id="KW-0677">Repeat</keyword>
<feature type="region of interest" description="Disordered" evidence="5">
    <location>
        <begin position="1"/>
        <end position="29"/>
    </location>
</feature>
<dbReference type="EMBL" id="PJNW01000005">
    <property type="protein sequence ID" value="PKR89536.1"/>
    <property type="molecule type" value="Genomic_DNA"/>
</dbReference>
<evidence type="ECO:0000256" key="5">
    <source>
        <dbReference type="SAM" id="MobiDB-lite"/>
    </source>
</evidence>
<dbReference type="InterPro" id="IPR044751">
    <property type="entry name" value="Ion_transp-like_CBS"/>
</dbReference>
<dbReference type="OrthoDB" id="9797674at2"/>
<reference evidence="7 8" key="1">
    <citation type="submission" date="2017-12" db="EMBL/GenBank/DDBJ databases">
        <title>Anaerobic carbon monoxide metabolism by Pleomorphomonas carboxyditropha sp. nov., a new mesophilic hydrogenogenic carboxidotroph.</title>
        <authorList>
            <person name="Esquivel-Elizondo S."/>
            <person name="Krajmalnik-Brown R."/>
        </authorList>
    </citation>
    <scope>NUCLEOTIDE SEQUENCE [LARGE SCALE GENOMIC DNA]</scope>
    <source>
        <strain evidence="7 8">R5-392</strain>
    </source>
</reference>
<dbReference type="Gene3D" id="3.10.580.10">
    <property type="entry name" value="CBS-domain"/>
    <property type="match status" value="1"/>
</dbReference>
<dbReference type="InterPro" id="IPR005170">
    <property type="entry name" value="Transptr-assoc_dom"/>
</dbReference>
<dbReference type="SUPFAM" id="SSF56176">
    <property type="entry name" value="FAD-binding/transporter-associated domain-like"/>
    <property type="match status" value="1"/>
</dbReference>
<sequence>MSDSDSHSTGSQNTAAAAQPGTLAEGGAGSGSSWLARLREAFGFKTSATLRQNLEEALSQEDALDAAFSPEERTLIRNILRLRETRVADVMVPRADIAAVDADTTLAELLGLFEASGHSRMPVYRETLDDAIGMVHIKDLITHITGKARIDAAADEDEGRLDVGKVDLEITLEAAKLVRAVLFVPPSMPATDLLQKMQATHIQMALVIDEYGGTDGIVSIEDVVETIVGEIDDEHDDEDGPLVKTVQDGVYLADARADLDDVRAAIGPSFSFVDYDEDVDTLGGLLFAALGRIPVRGEVIVSDDLPGWEIEVLDADPRRIKTVRLVARATEPEEATEPSEVGA</sequence>
<dbReference type="PANTHER" id="PTHR22777:SF27">
    <property type="entry name" value="MAGNESIUM AND COBALT EFFLUX PROTEIN CORC"/>
    <property type="match status" value="1"/>
</dbReference>
<dbReference type="Pfam" id="PF00571">
    <property type="entry name" value="CBS"/>
    <property type="match status" value="2"/>
</dbReference>
<evidence type="ECO:0000313" key="8">
    <source>
        <dbReference type="Proteomes" id="UP000233491"/>
    </source>
</evidence>
<dbReference type="CDD" id="cd04590">
    <property type="entry name" value="CBS_pair_CorC_HlyC_assoc"/>
    <property type="match status" value="1"/>
</dbReference>
<evidence type="ECO:0000256" key="3">
    <source>
        <dbReference type="ARBA" id="ARBA00023122"/>
    </source>
</evidence>
<dbReference type="FunFam" id="3.10.580.10:FF:000002">
    <property type="entry name" value="Magnesium/cobalt efflux protein CorC"/>
    <property type="match status" value="1"/>
</dbReference>
<protein>
    <recommendedName>
        <fullName evidence="6">CBS domain-containing protein</fullName>
    </recommendedName>
</protein>
<proteinExistence type="inferred from homology"/>
<comment type="caution">
    <text evidence="7">The sequence shown here is derived from an EMBL/GenBank/DDBJ whole genome shotgun (WGS) entry which is preliminary data.</text>
</comment>
<dbReference type="PANTHER" id="PTHR22777">
    <property type="entry name" value="HEMOLYSIN-RELATED"/>
    <property type="match status" value="1"/>
</dbReference>
<evidence type="ECO:0000259" key="6">
    <source>
        <dbReference type="PROSITE" id="PS51371"/>
    </source>
</evidence>
<feature type="domain" description="CBS" evidence="6">
    <location>
        <begin position="91"/>
        <end position="152"/>
    </location>
</feature>
<dbReference type="InterPro" id="IPR000644">
    <property type="entry name" value="CBS_dom"/>
</dbReference>
<evidence type="ECO:0000313" key="7">
    <source>
        <dbReference type="EMBL" id="PKR89536.1"/>
    </source>
</evidence>
<comment type="similarity">
    <text evidence="1">Belongs to the UPF0053 family. Hemolysin C subfamily.</text>
</comment>